<comment type="caution">
    <text evidence="5">The sequence shown here is derived from an EMBL/GenBank/DDBJ whole genome shotgun (WGS) entry which is preliminary data.</text>
</comment>
<keyword evidence="5" id="KW-0966">Cell projection</keyword>
<dbReference type="Proteomes" id="UP001596250">
    <property type="component" value="Unassembled WGS sequence"/>
</dbReference>
<dbReference type="SUPFAM" id="SSF117143">
    <property type="entry name" value="Flagellar hook protein flgE"/>
    <property type="match status" value="1"/>
</dbReference>
<evidence type="ECO:0000256" key="2">
    <source>
        <dbReference type="RuleBase" id="RU362116"/>
    </source>
</evidence>
<dbReference type="Pfam" id="PF06429">
    <property type="entry name" value="Flg_bbr_C"/>
    <property type="match status" value="1"/>
</dbReference>
<gene>
    <name evidence="5" type="ORF">ACFPXP_03660</name>
</gene>
<feature type="domain" description="Flagellar basal-body/hook protein C-terminal" evidence="4">
    <location>
        <begin position="247"/>
        <end position="291"/>
    </location>
</feature>
<sequence length="294" mass="31875">MNNSMISAMSSMNGLQQRLDILANNIANVNTAGYKRKEASFQDVLTTVQNQTDEFNEANRLTPLGLPQGWGSRLVLQQTDFSQGTLQQTDHPYDVALNGKGLFEVAVPVTDANGNTAMQRAFTRSSAMQLVPYGQQTALADASGNVFVRADGQPAIVPDNRRIEIDAFGNIQAYNDHSGEAPENLGQLKVVAVDKPELLQPVGENLYIVPVDANTGMQMLGVITDPADNLNVTQAQVMQAYGISVHQGYVEQSNVDMAKEMTDLISIQRAYQLNARALSSADTLMNLANNLRGS</sequence>
<organism evidence="5 6">
    <name type="scientific">Marinicrinis lubricantis</name>
    <dbReference type="NCBI Taxonomy" id="2086470"/>
    <lineage>
        <taxon>Bacteria</taxon>
        <taxon>Bacillati</taxon>
        <taxon>Bacillota</taxon>
        <taxon>Bacilli</taxon>
        <taxon>Bacillales</taxon>
        <taxon>Paenibacillaceae</taxon>
    </lineage>
</organism>
<comment type="subcellular location">
    <subcellularLocation>
        <location evidence="2">Bacterial flagellum basal body</location>
    </subcellularLocation>
</comment>
<dbReference type="Pfam" id="PF00460">
    <property type="entry name" value="Flg_bb_rod"/>
    <property type="match status" value="1"/>
</dbReference>
<keyword evidence="5" id="KW-0969">Cilium</keyword>
<evidence type="ECO:0000256" key="1">
    <source>
        <dbReference type="ARBA" id="ARBA00009677"/>
    </source>
</evidence>
<dbReference type="PANTHER" id="PTHR30435">
    <property type="entry name" value="FLAGELLAR PROTEIN"/>
    <property type="match status" value="1"/>
</dbReference>
<accession>A0ABW1IKE7</accession>
<dbReference type="NCBIfam" id="TIGR03506">
    <property type="entry name" value="FlgEFG_subfam"/>
    <property type="match status" value="1"/>
</dbReference>
<dbReference type="RefSeq" id="WP_379892459.1">
    <property type="nucleotide sequence ID" value="NZ_CBCSCT010000009.1"/>
</dbReference>
<dbReference type="EMBL" id="JBHSQV010000027">
    <property type="protein sequence ID" value="MFC5985533.1"/>
    <property type="molecule type" value="Genomic_DNA"/>
</dbReference>
<feature type="domain" description="Flagellar basal body rod protein N-terminal" evidence="3">
    <location>
        <begin position="7"/>
        <end position="35"/>
    </location>
</feature>
<keyword evidence="5" id="KW-0282">Flagellum</keyword>
<comment type="similarity">
    <text evidence="1 2">Belongs to the flagella basal body rod proteins family.</text>
</comment>
<evidence type="ECO:0000313" key="5">
    <source>
        <dbReference type="EMBL" id="MFC5985533.1"/>
    </source>
</evidence>
<dbReference type="InterPro" id="IPR037925">
    <property type="entry name" value="FlgE/F/G-like"/>
</dbReference>
<dbReference type="PANTHER" id="PTHR30435:SF19">
    <property type="entry name" value="FLAGELLAR BASAL-BODY ROD PROTEIN FLGG"/>
    <property type="match status" value="1"/>
</dbReference>
<name>A0ABW1IKE7_9BACL</name>
<evidence type="ECO:0000259" key="3">
    <source>
        <dbReference type="Pfam" id="PF00460"/>
    </source>
</evidence>
<reference evidence="6" key="1">
    <citation type="journal article" date="2019" name="Int. J. Syst. Evol. Microbiol.">
        <title>The Global Catalogue of Microorganisms (GCM) 10K type strain sequencing project: providing services to taxonomists for standard genome sequencing and annotation.</title>
        <authorList>
            <consortium name="The Broad Institute Genomics Platform"/>
            <consortium name="The Broad Institute Genome Sequencing Center for Infectious Disease"/>
            <person name="Wu L."/>
            <person name="Ma J."/>
        </authorList>
    </citation>
    <scope>NUCLEOTIDE SEQUENCE [LARGE SCALE GENOMIC DNA]</scope>
    <source>
        <strain evidence="6">CCM 8749</strain>
    </source>
</reference>
<proteinExistence type="inferred from homology"/>
<evidence type="ECO:0000259" key="4">
    <source>
        <dbReference type="Pfam" id="PF06429"/>
    </source>
</evidence>
<keyword evidence="2" id="KW-0975">Bacterial flagellum</keyword>
<dbReference type="InterPro" id="IPR001444">
    <property type="entry name" value="Flag_bb_rod_N"/>
</dbReference>
<protein>
    <submittedName>
        <fullName evidence="5">Flagellar hook-basal body protein</fullName>
    </submittedName>
</protein>
<evidence type="ECO:0000313" key="6">
    <source>
        <dbReference type="Proteomes" id="UP001596250"/>
    </source>
</evidence>
<keyword evidence="6" id="KW-1185">Reference proteome</keyword>
<dbReference type="InterPro" id="IPR010930">
    <property type="entry name" value="Flg_bb/hook_C_dom"/>
</dbReference>
<dbReference type="InterPro" id="IPR020013">
    <property type="entry name" value="Flagellar_FlgE/F/G"/>
</dbReference>